<accession>A0A8R1IQZ1</accession>
<sequence length="86" mass="9681">MPYSNSQLCHAGLTSFILPLSKKNASSFQIVQSITIQLNPEPPTPTIMYSFLCVRHVFPQAFSAFGFRFLSAVSFTLCLHFCPLFF</sequence>
<dbReference type="AlphaFoldDB" id="A0A8R1IQZ1"/>
<organism evidence="1 2">
    <name type="scientific">Caenorhabditis japonica</name>
    <dbReference type="NCBI Taxonomy" id="281687"/>
    <lineage>
        <taxon>Eukaryota</taxon>
        <taxon>Metazoa</taxon>
        <taxon>Ecdysozoa</taxon>
        <taxon>Nematoda</taxon>
        <taxon>Chromadorea</taxon>
        <taxon>Rhabditida</taxon>
        <taxon>Rhabditina</taxon>
        <taxon>Rhabditomorpha</taxon>
        <taxon>Rhabditoidea</taxon>
        <taxon>Rhabditidae</taxon>
        <taxon>Peloderinae</taxon>
        <taxon>Caenorhabditis</taxon>
    </lineage>
</organism>
<evidence type="ECO:0000313" key="2">
    <source>
        <dbReference type="Proteomes" id="UP000005237"/>
    </source>
</evidence>
<name>A0A8R1IQZ1_CAEJA</name>
<evidence type="ECO:0000313" key="1">
    <source>
        <dbReference type="EnsemblMetazoa" id="CJA35178.1"/>
    </source>
</evidence>
<keyword evidence="2" id="KW-1185">Reference proteome</keyword>
<reference evidence="1" key="2">
    <citation type="submission" date="2022-06" db="UniProtKB">
        <authorList>
            <consortium name="EnsemblMetazoa"/>
        </authorList>
    </citation>
    <scope>IDENTIFICATION</scope>
    <source>
        <strain evidence="1">DF5081</strain>
    </source>
</reference>
<dbReference type="EnsemblMetazoa" id="CJA35178.1">
    <property type="protein sequence ID" value="CJA35178.1"/>
    <property type="gene ID" value="WBGene00211025"/>
</dbReference>
<protein>
    <submittedName>
        <fullName evidence="1">Uncharacterized protein</fullName>
    </submittedName>
</protein>
<proteinExistence type="predicted"/>
<dbReference type="Proteomes" id="UP000005237">
    <property type="component" value="Unassembled WGS sequence"/>
</dbReference>
<reference evidence="2" key="1">
    <citation type="submission" date="2010-08" db="EMBL/GenBank/DDBJ databases">
        <authorList>
            <consortium name="Caenorhabditis japonica Sequencing Consortium"/>
            <person name="Wilson R.K."/>
        </authorList>
    </citation>
    <scope>NUCLEOTIDE SEQUENCE [LARGE SCALE GENOMIC DNA]</scope>
    <source>
        <strain evidence="2">DF5081</strain>
    </source>
</reference>